<keyword evidence="1" id="KW-0812">Transmembrane</keyword>
<dbReference type="EMBL" id="FZOB01000007">
    <property type="protein sequence ID" value="SNR80578.1"/>
    <property type="molecule type" value="Genomic_DNA"/>
</dbReference>
<dbReference type="InterPro" id="IPR036034">
    <property type="entry name" value="PDZ_sf"/>
</dbReference>
<dbReference type="RefSeq" id="WP_089323212.1">
    <property type="nucleotide sequence ID" value="NZ_FZOB01000007.1"/>
</dbReference>
<organism evidence="3 4">
    <name type="scientific">Desulfurobacterium atlanticum</name>
    <dbReference type="NCBI Taxonomy" id="240169"/>
    <lineage>
        <taxon>Bacteria</taxon>
        <taxon>Pseudomonadati</taxon>
        <taxon>Aquificota</taxon>
        <taxon>Aquificia</taxon>
        <taxon>Desulfurobacteriales</taxon>
        <taxon>Desulfurobacteriaceae</taxon>
        <taxon>Desulfurobacterium</taxon>
    </lineage>
</organism>
<dbReference type="SUPFAM" id="SSF50156">
    <property type="entry name" value="PDZ domain-like"/>
    <property type="match status" value="1"/>
</dbReference>
<reference evidence="4" key="1">
    <citation type="submission" date="2017-06" db="EMBL/GenBank/DDBJ databases">
        <authorList>
            <person name="Varghese N."/>
            <person name="Submissions S."/>
        </authorList>
    </citation>
    <scope>NUCLEOTIDE SEQUENCE [LARGE SCALE GENOMIC DNA]</scope>
    <source>
        <strain evidence="4">DSM 15668</strain>
    </source>
</reference>
<dbReference type="Pfam" id="PF17820">
    <property type="entry name" value="PDZ_6"/>
    <property type="match status" value="1"/>
</dbReference>
<dbReference type="InterPro" id="IPR001478">
    <property type="entry name" value="PDZ"/>
</dbReference>
<evidence type="ECO:0000313" key="3">
    <source>
        <dbReference type="EMBL" id="SNR80578.1"/>
    </source>
</evidence>
<feature type="domain" description="PDZ" evidence="2">
    <location>
        <begin position="210"/>
        <end position="285"/>
    </location>
</feature>
<dbReference type="Proteomes" id="UP000198405">
    <property type="component" value="Unassembled WGS sequence"/>
</dbReference>
<accession>A0A238ZC53</accession>
<name>A0A238ZC53_9BACT</name>
<proteinExistence type="predicted"/>
<evidence type="ECO:0000259" key="2">
    <source>
        <dbReference type="SMART" id="SM00228"/>
    </source>
</evidence>
<evidence type="ECO:0000256" key="1">
    <source>
        <dbReference type="SAM" id="Phobius"/>
    </source>
</evidence>
<dbReference type="Gene3D" id="2.30.42.10">
    <property type="match status" value="1"/>
</dbReference>
<gene>
    <name evidence="3" type="ORF">SAMN06265340_10788</name>
</gene>
<feature type="transmembrane region" description="Helical" evidence="1">
    <location>
        <begin position="21"/>
        <end position="44"/>
    </location>
</feature>
<keyword evidence="1" id="KW-1133">Transmembrane helix</keyword>
<evidence type="ECO:0000313" key="4">
    <source>
        <dbReference type="Proteomes" id="UP000198405"/>
    </source>
</evidence>
<keyword evidence="4" id="KW-1185">Reference proteome</keyword>
<dbReference type="AlphaFoldDB" id="A0A238ZC53"/>
<sequence>MEKFTFLFENYKGRLLRTVPVFIYALAFAVFGVFIGVVSGGFVFEKIFSIDLRLPEVERNKEIKKSKEFDYSGIDKVFGALEDRGDRNIEGKTGTQESSANTGNIKIAGTLIAGKVKYAIVETGDIRRILREGEQLDGFKLVKVEKFFVEVEKGGRRFKIRVFGKDFKGVERKIEKSTRPSSATVHSTAPKVIKLARAMVEKETADIGKLLKDVAIMPVLRGGKTIGYKFARIKRGSILRKIGLKPGDIILSVNDVPVTTVDDTFKIYNILRNEDTVKVELERRGHREVIIYEIR</sequence>
<keyword evidence="1" id="KW-0472">Membrane</keyword>
<dbReference type="OrthoDB" id="11734at2"/>
<dbReference type="InterPro" id="IPR041489">
    <property type="entry name" value="PDZ_6"/>
</dbReference>
<protein>
    <submittedName>
        <fullName evidence="3">General secretion pathway protein C</fullName>
    </submittedName>
</protein>
<dbReference type="SMART" id="SM00228">
    <property type="entry name" value="PDZ"/>
    <property type="match status" value="1"/>
</dbReference>